<dbReference type="AlphaFoldDB" id="A0A9D2EDA7"/>
<comment type="similarity">
    <text evidence="1">Belongs to the LacAB/RpiB family.</text>
</comment>
<dbReference type="PIRSF" id="PIRSF005384">
    <property type="entry name" value="RpiB_LacA_B"/>
    <property type="match status" value="1"/>
</dbReference>
<accession>A0A9D2EDA7</accession>
<sequence>MRIGIGSDASGSELKSVVITHLREQGHDVVDYGYTPTSGADPEYSATYAREVAHAIRDETVERGVLICGTGIGISISANKVRGIRAAVCSEPFTARHTRENNGSQIIAFGSFVVGPAMATSIVDAFLGATFKGETDPEFVGRFNKIAAIEDEERAAPAAGN</sequence>
<dbReference type="InterPro" id="IPR036569">
    <property type="entry name" value="RpiB_LacA_LacB_sf"/>
</dbReference>
<protein>
    <submittedName>
        <fullName evidence="2">RpiB/LacA/LacB family sugar-phosphate isomerase</fullName>
    </submittedName>
</protein>
<dbReference type="PANTHER" id="PTHR30345:SF0">
    <property type="entry name" value="DNA DAMAGE-REPAIR_TOLERATION PROTEIN DRT102"/>
    <property type="match status" value="1"/>
</dbReference>
<reference evidence="2" key="1">
    <citation type="journal article" date="2021" name="PeerJ">
        <title>Extensive microbial diversity within the chicken gut microbiome revealed by metagenomics and culture.</title>
        <authorList>
            <person name="Gilroy R."/>
            <person name="Ravi A."/>
            <person name="Getino M."/>
            <person name="Pursley I."/>
            <person name="Horton D.L."/>
            <person name="Alikhan N.F."/>
            <person name="Baker D."/>
            <person name="Gharbi K."/>
            <person name="Hall N."/>
            <person name="Watson M."/>
            <person name="Adriaenssens E.M."/>
            <person name="Foster-Nyarko E."/>
            <person name="Jarju S."/>
            <person name="Secka A."/>
            <person name="Antonio M."/>
            <person name="Oren A."/>
            <person name="Chaudhuri R.R."/>
            <person name="La Ragione R."/>
            <person name="Hildebrand F."/>
            <person name="Pallen M.J."/>
        </authorList>
    </citation>
    <scope>NUCLEOTIDE SEQUENCE</scope>
    <source>
        <strain evidence="2">ChiGjej4B4-7305</strain>
    </source>
</reference>
<dbReference type="InterPro" id="IPR003500">
    <property type="entry name" value="RpiB_LacA_LacB"/>
</dbReference>
<dbReference type="SUPFAM" id="SSF89623">
    <property type="entry name" value="Ribose/Galactose isomerase RpiB/AlsB"/>
    <property type="match status" value="1"/>
</dbReference>
<evidence type="ECO:0000256" key="1">
    <source>
        <dbReference type="ARBA" id="ARBA00008754"/>
    </source>
</evidence>
<organism evidence="2 3">
    <name type="scientific">Candidatus Ruania gallistercoris</name>
    <dbReference type="NCBI Taxonomy" id="2838746"/>
    <lineage>
        <taxon>Bacteria</taxon>
        <taxon>Bacillati</taxon>
        <taxon>Actinomycetota</taxon>
        <taxon>Actinomycetes</taxon>
        <taxon>Micrococcales</taxon>
        <taxon>Ruaniaceae</taxon>
        <taxon>Ruania</taxon>
    </lineage>
</organism>
<dbReference type="Pfam" id="PF02502">
    <property type="entry name" value="LacAB_rpiB"/>
    <property type="match status" value="1"/>
</dbReference>
<proteinExistence type="inferred from homology"/>
<evidence type="ECO:0000313" key="3">
    <source>
        <dbReference type="Proteomes" id="UP000824037"/>
    </source>
</evidence>
<keyword evidence="2" id="KW-0413">Isomerase</keyword>
<dbReference type="GO" id="GO:0009052">
    <property type="term" value="P:pentose-phosphate shunt, non-oxidative branch"/>
    <property type="evidence" value="ECO:0007669"/>
    <property type="project" value="TreeGrafter"/>
</dbReference>
<dbReference type="GO" id="GO:0019316">
    <property type="term" value="P:D-allose catabolic process"/>
    <property type="evidence" value="ECO:0007669"/>
    <property type="project" value="TreeGrafter"/>
</dbReference>
<name>A0A9D2EDA7_9MICO</name>
<comment type="caution">
    <text evidence="2">The sequence shown here is derived from an EMBL/GenBank/DDBJ whole genome shotgun (WGS) entry which is preliminary data.</text>
</comment>
<reference evidence="2" key="2">
    <citation type="submission" date="2021-04" db="EMBL/GenBank/DDBJ databases">
        <authorList>
            <person name="Gilroy R."/>
        </authorList>
    </citation>
    <scope>NUCLEOTIDE SEQUENCE</scope>
    <source>
        <strain evidence="2">ChiGjej4B4-7305</strain>
    </source>
</reference>
<gene>
    <name evidence="2" type="ORF">H9815_04765</name>
</gene>
<evidence type="ECO:0000313" key="2">
    <source>
        <dbReference type="EMBL" id="HIZ35066.1"/>
    </source>
</evidence>
<dbReference type="Proteomes" id="UP000824037">
    <property type="component" value="Unassembled WGS sequence"/>
</dbReference>
<dbReference type="EMBL" id="DXBY01000078">
    <property type="protein sequence ID" value="HIZ35066.1"/>
    <property type="molecule type" value="Genomic_DNA"/>
</dbReference>
<dbReference type="Gene3D" id="3.40.1400.10">
    <property type="entry name" value="Sugar-phosphate isomerase, RpiB/LacA/LacB"/>
    <property type="match status" value="1"/>
</dbReference>
<dbReference type="PANTHER" id="PTHR30345">
    <property type="entry name" value="RIBOSE-5-PHOSPHATE ISOMERASE B"/>
    <property type="match status" value="1"/>
</dbReference>
<dbReference type="GO" id="GO:0004751">
    <property type="term" value="F:ribose-5-phosphate isomerase activity"/>
    <property type="evidence" value="ECO:0007669"/>
    <property type="project" value="TreeGrafter"/>
</dbReference>
<dbReference type="NCBIfam" id="NF004051">
    <property type="entry name" value="PRK05571.1"/>
    <property type="match status" value="1"/>
</dbReference>
<dbReference type="NCBIfam" id="TIGR00689">
    <property type="entry name" value="rpiB_lacA_lacB"/>
    <property type="match status" value="1"/>
</dbReference>